<gene>
    <name evidence="1" type="ORF">GCM10009765_04720</name>
</gene>
<dbReference type="Proteomes" id="UP001500618">
    <property type="component" value="Unassembled WGS sequence"/>
</dbReference>
<accession>A0ABP4RR24</accession>
<comment type="caution">
    <text evidence="1">The sequence shown here is derived from an EMBL/GenBank/DDBJ whole genome shotgun (WGS) entry which is preliminary data.</text>
</comment>
<evidence type="ECO:0000313" key="2">
    <source>
        <dbReference type="Proteomes" id="UP001500618"/>
    </source>
</evidence>
<reference evidence="2" key="1">
    <citation type="journal article" date="2019" name="Int. J. Syst. Evol. Microbiol.">
        <title>The Global Catalogue of Microorganisms (GCM) 10K type strain sequencing project: providing services to taxonomists for standard genome sequencing and annotation.</title>
        <authorList>
            <consortium name="The Broad Institute Genomics Platform"/>
            <consortium name="The Broad Institute Genome Sequencing Center for Infectious Disease"/>
            <person name="Wu L."/>
            <person name="Ma J."/>
        </authorList>
    </citation>
    <scope>NUCLEOTIDE SEQUENCE [LARGE SCALE GENOMIC DNA]</scope>
    <source>
        <strain evidence="2">JCM 14718</strain>
    </source>
</reference>
<keyword evidence="2" id="KW-1185">Reference proteome</keyword>
<proteinExistence type="predicted"/>
<protein>
    <submittedName>
        <fullName evidence="1">Uncharacterized protein</fullName>
    </submittedName>
</protein>
<evidence type="ECO:0000313" key="1">
    <source>
        <dbReference type="EMBL" id="GAA1658337.1"/>
    </source>
</evidence>
<sequence length="214" mass="23393">MGARIVVEAAAVDRLAELGLSVQILERVVRRADAEVSTCTPLDPPMMAGLIRWARTARYLREELVPAGWHFDNPQNLPRTIHPSGDFAIVAITGDELTGGLDVLPTTKHPRGPATALAVATNEQLPFDFDGFDFGLAPGRTLDAGHLLTWILLFHVHDEAFQVELSLPDAIEDGRITGWAERIIVPPFPREPVALPDVSADLSMGEIVVEVNRR</sequence>
<dbReference type="EMBL" id="BAAANY010000001">
    <property type="protein sequence ID" value="GAA1658337.1"/>
    <property type="molecule type" value="Genomic_DNA"/>
</dbReference>
<organism evidence="1 2">
    <name type="scientific">Fodinicola feengrottensis</name>
    <dbReference type="NCBI Taxonomy" id="435914"/>
    <lineage>
        <taxon>Bacteria</taxon>
        <taxon>Bacillati</taxon>
        <taxon>Actinomycetota</taxon>
        <taxon>Actinomycetes</taxon>
        <taxon>Mycobacteriales</taxon>
        <taxon>Fodinicola</taxon>
    </lineage>
</organism>
<name>A0ABP4RR24_9ACTN</name>
<dbReference type="RefSeq" id="WP_344306632.1">
    <property type="nucleotide sequence ID" value="NZ_BAAANY010000001.1"/>
</dbReference>